<dbReference type="InterPro" id="IPR011060">
    <property type="entry name" value="RibuloseP-bd_barrel"/>
</dbReference>
<evidence type="ECO:0000256" key="1">
    <source>
        <dbReference type="ARBA" id="ARBA00006007"/>
    </source>
</evidence>
<comment type="caution">
    <text evidence="2">The sequence shown here is derived from an EMBL/GenBank/DDBJ whole genome shotgun (WGS) entry which is preliminary data.</text>
</comment>
<dbReference type="EMBL" id="QRYQ01000001">
    <property type="protein sequence ID" value="RGU94136.1"/>
    <property type="molecule type" value="Genomic_DNA"/>
</dbReference>
<reference evidence="2 3" key="1">
    <citation type="submission" date="2018-08" db="EMBL/GenBank/DDBJ databases">
        <title>A genome reference for cultivated species of the human gut microbiota.</title>
        <authorList>
            <person name="Zou Y."/>
            <person name="Xue W."/>
            <person name="Luo G."/>
        </authorList>
    </citation>
    <scope>NUCLEOTIDE SEQUENCE [LARGE SCALE GENOMIC DNA]</scope>
    <source>
        <strain evidence="2 3">AF15-20</strain>
    </source>
</reference>
<protein>
    <submittedName>
        <fullName evidence="2">Membrane biogenesis protein</fullName>
    </submittedName>
</protein>
<dbReference type="Proteomes" id="UP000265489">
    <property type="component" value="Unassembled WGS sequence"/>
</dbReference>
<sequence length="248" mass="28308">MGNKFLDLFNTKKPVIGMIHLKGNNDEEVFEIAKKEIDDYYNNGVDAVIVENYFGTYHNMLPVLEYLQENFKDHIYGVNCLYMNTMTFELAIKYDADFVQIDAISGHVIEREDISYAEFIKLYRSRYSGAVIGGVRFKHCPYLSGRTLEEDLKIAMTRCDAIAVSQDETGQETSMDKIREFRNIIGDFPLIVGAGMTAENCKKQFTVADGGIVGSYFKDTYEATGIVDPEHVKKLIHNRDEFVKGEQR</sequence>
<name>A0A395WFB8_9FIRM</name>
<dbReference type="PANTHER" id="PTHR21381:SF3">
    <property type="entry name" value="SGC REGION PROTEIN SGCQ-RELATED"/>
    <property type="match status" value="1"/>
</dbReference>
<dbReference type="InterPro" id="IPR005137">
    <property type="entry name" value="BtpA"/>
</dbReference>
<evidence type="ECO:0000313" key="3">
    <source>
        <dbReference type="Proteomes" id="UP000265489"/>
    </source>
</evidence>
<evidence type="ECO:0000313" key="2">
    <source>
        <dbReference type="EMBL" id="RGU94136.1"/>
    </source>
</evidence>
<dbReference type="AlphaFoldDB" id="A0A395WFB8"/>
<dbReference type="RefSeq" id="WP_118324411.1">
    <property type="nucleotide sequence ID" value="NZ_CBCTJA010000027.1"/>
</dbReference>
<proteinExistence type="inferred from homology"/>
<dbReference type="PANTHER" id="PTHR21381">
    <property type="entry name" value="ZGC:162297"/>
    <property type="match status" value="1"/>
</dbReference>
<organism evidence="2 3">
    <name type="scientific">Holdemanella biformis</name>
    <dbReference type="NCBI Taxonomy" id="1735"/>
    <lineage>
        <taxon>Bacteria</taxon>
        <taxon>Bacillati</taxon>
        <taxon>Bacillota</taxon>
        <taxon>Erysipelotrichia</taxon>
        <taxon>Erysipelotrichales</taxon>
        <taxon>Erysipelotrichaceae</taxon>
        <taxon>Holdemanella</taxon>
    </lineage>
</organism>
<dbReference type="SUPFAM" id="SSF51366">
    <property type="entry name" value="Ribulose-phoshate binding barrel"/>
    <property type="match status" value="1"/>
</dbReference>
<dbReference type="Pfam" id="PF03437">
    <property type="entry name" value="BtpA"/>
    <property type="match status" value="1"/>
</dbReference>
<comment type="similarity">
    <text evidence="1">Belongs to the BtpA family.</text>
</comment>
<gene>
    <name evidence="2" type="ORF">DWW32_01070</name>
</gene>
<accession>A0A395WFB8</accession>
<dbReference type="GeneID" id="66579161"/>